<dbReference type="InterPro" id="IPR050678">
    <property type="entry name" value="DNA_Partitioning_ATPase"/>
</dbReference>
<dbReference type="CDD" id="cd02042">
    <property type="entry name" value="ParAB_family"/>
    <property type="match status" value="1"/>
</dbReference>
<organism evidence="2">
    <name type="scientific">uncultured Gemmatimonadota bacterium</name>
    <dbReference type="NCBI Taxonomy" id="203437"/>
    <lineage>
        <taxon>Bacteria</taxon>
        <taxon>Pseudomonadati</taxon>
        <taxon>Gemmatimonadota</taxon>
        <taxon>environmental samples</taxon>
    </lineage>
</organism>
<dbReference type="FunFam" id="3.40.50.300:FF:000285">
    <property type="entry name" value="Sporulation initiation inhibitor Soj"/>
    <property type="match status" value="1"/>
</dbReference>
<evidence type="ECO:0000259" key="1">
    <source>
        <dbReference type="Pfam" id="PF13614"/>
    </source>
</evidence>
<name>A0A6J4NAV0_9BACT</name>
<dbReference type="SUPFAM" id="SSF52540">
    <property type="entry name" value="P-loop containing nucleoside triphosphate hydrolases"/>
    <property type="match status" value="1"/>
</dbReference>
<sequence>MPVIAIANQKGGVGKTTTAVNLGASLAAAEKRTLVVDLDPQGNASSGLLPAALRGSARSSLYGVLFDGAPLASAVVRSPDIAFLDVVPTSDHLMGAEVEMADLPGRERRLREALAPVRDLYDFVLLDCPPALGLFTLGALVAADSVLVPVQAEFFALEGLSQLLENIELVRALNPALRVEGALITMYDGRLSLAQSVAAEVRGHLGERTFATVIPRNVRLAEAPSFERPVLAYDAQSAGARSYLSLAVELIQRYGMEAPVARGRESRAG</sequence>
<proteinExistence type="predicted"/>
<dbReference type="Gene3D" id="3.40.50.300">
    <property type="entry name" value="P-loop containing nucleotide triphosphate hydrolases"/>
    <property type="match status" value="1"/>
</dbReference>
<reference evidence="2" key="1">
    <citation type="submission" date="2020-02" db="EMBL/GenBank/DDBJ databases">
        <authorList>
            <person name="Meier V. D."/>
        </authorList>
    </citation>
    <scope>NUCLEOTIDE SEQUENCE</scope>
    <source>
        <strain evidence="2">AVDCRST_MAG89</strain>
    </source>
</reference>
<dbReference type="Pfam" id="PF13614">
    <property type="entry name" value="AAA_31"/>
    <property type="match status" value="1"/>
</dbReference>
<gene>
    <name evidence="2" type="ORF">AVDCRST_MAG89-5228</name>
</gene>
<protein>
    <submittedName>
        <fullName evidence="2">Chromosome (Plasmid) partitioning protein ParA</fullName>
    </submittedName>
</protein>
<feature type="domain" description="AAA" evidence="1">
    <location>
        <begin position="2"/>
        <end position="178"/>
    </location>
</feature>
<accession>A0A6J4NAV0</accession>
<dbReference type="PANTHER" id="PTHR13696:SF52">
    <property type="entry name" value="PARA FAMILY PROTEIN CT_582"/>
    <property type="match status" value="1"/>
</dbReference>
<dbReference type="EMBL" id="CADCTV010001098">
    <property type="protein sequence ID" value="CAA9379014.1"/>
    <property type="molecule type" value="Genomic_DNA"/>
</dbReference>
<dbReference type="PANTHER" id="PTHR13696">
    <property type="entry name" value="P-LOOP CONTAINING NUCLEOSIDE TRIPHOSPHATE HYDROLASE"/>
    <property type="match status" value="1"/>
</dbReference>
<dbReference type="AlphaFoldDB" id="A0A6J4NAV0"/>
<dbReference type="InterPro" id="IPR027417">
    <property type="entry name" value="P-loop_NTPase"/>
</dbReference>
<dbReference type="InterPro" id="IPR025669">
    <property type="entry name" value="AAA_dom"/>
</dbReference>
<evidence type="ECO:0000313" key="2">
    <source>
        <dbReference type="EMBL" id="CAA9379014.1"/>
    </source>
</evidence>